<evidence type="ECO:0000313" key="2">
    <source>
        <dbReference type="Proteomes" id="UP001064489"/>
    </source>
</evidence>
<proteinExistence type="predicted"/>
<gene>
    <name evidence="1" type="ORF">LWI28_007124</name>
</gene>
<dbReference type="AlphaFoldDB" id="A0AAD5ICL8"/>
<name>A0AAD5ICL8_ACENE</name>
<sequence length="172" mass="18876">MKPHRHDVFCSLTKTHSPSPLLLHLETRGAPFCHIGADAAAGTHRRLYVEDELGMEFTTTMENDKDENDGEDEIEWQTEIQSQQEKGRGREIVIIVEPSVTVAAARRRCYSPLLSLVSSPLQREVGREEIVSLSLSLSLPSPSTQTSGAVAATVTAAVLAESTHLILRFALD</sequence>
<keyword evidence="2" id="KW-1185">Reference proteome</keyword>
<dbReference type="EMBL" id="JAJSOW010000106">
    <property type="protein sequence ID" value="KAI9160325.1"/>
    <property type="molecule type" value="Genomic_DNA"/>
</dbReference>
<accession>A0AAD5ICL8</accession>
<protein>
    <submittedName>
        <fullName evidence="1">Uncharacterized protein</fullName>
    </submittedName>
</protein>
<reference evidence="1" key="2">
    <citation type="submission" date="2023-02" db="EMBL/GenBank/DDBJ databases">
        <authorList>
            <person name="Swenson N.G."/>
            <person name="Wegrzyn J.L."/>
            <person name="Mcevoy S.L."/>
        </authorList>
    </citation>
    <scope>NUCLEOTIDE SEQUENCE</scope>
    <source>
        <strain evidence="1">91603</strain>
        <tissue evidence="1">Leaf</tissue>
    </source>
</reference>
<reference evidence="1" key="1">
    <citation type="journal article" date="2022" name="Plant J.">
        <title>Strategies of tolerance reflected in two North American maple genomes.</title>
        <authorList>
            <person name="McEvoy S.L."/>
            <person name="Sezen U.U."/>
            <person name="Trouern-Trend A."/>
            <person name="McMahon S.M."/>
            <person name="Schaberg P.G."/>
            <person name="Yang J."/>
            <person name="Wegrzyn J.L."/>
            <person name="Swenson N.G."/>
        </authorList>
    </citation>
    <scope>NUCLEOTIDE SEQUENCE</scope>
    <source>
        <strain evidence="1">91603</strain>
    </source>
</reference>
<dbReference type="Proteomes" id="UP001064489">
    <property type="component" value="Chromosome 2"/>
</dbReference>
<evidence type="ECO:0000313" key="1">
    <source>
        <dbReference type="EMBL" id="KAI9160325.1"/>
    </source>
</evidence>
<comment type="caution">
    <text evidence="1">The sequence shown here is derived from an EMBL/GenBank/DDBJ whole genome shotgun (WGS) entry which is preliminary data.</text>
</comment>
<organism evidence="1 2">
    <name type="scientific">Acer negundo</name>
    <name type="common">Box elder</name>
    <dbReference type="NCBI Taxonomy" id="4023"/>
    <lineage>
        <taxon>Eukaryota</taxon>
        <taxon>Viridiplantae</taxon>
        <taxon>Streptophyta</taxon>
        <taxon>Embryophyta</taxon>
        <taxon>Tracheophyta</taxon>
        <taxon>Spermatophyta</taxon>
        <taxon>Magnoliopsida</taxon>
        <taxon>eudicotyledons</taxon>
        <taxon>Gunneridae</taxon>
        <taxon>Pentapetalae</taxon>
        <taxon>rosids</taxon>
        <taxon>malvids</taxon>
        <taxon>Sapindales</taxon>
        <taxon>Sapindaceae</taxon>
        <taxon>Hippocastanoideae</taxon>
        <taxon>Acereae</taxon>
        <taxon>Acer</taxon>
    </lineage>
</organism>